<reference evidence="3 4" key="1">
    <citation type="submission" date="2024-05" db="EMBL/GenBank/DDBJ databases">
        <title>Sinomonas sp. nov., isolated from a waste landfill.</title>
        <authorList>
            <person name="Zhao Y."/>
        </authorList>
    </citation>
    <scope>NUCLEOTIDE SEQUENCE [LARGE SCALE GENOMIC DNA]</scope>
    <source>
        <strain evidence="3 4">CCTCC AB2014300</strain>
    </source>
</reference>
<dbReference type="Proteomes" id="UP001422074">
    <property type="component" value="Unassembled WGS sequence"/>
</dbReference>
<accession>A0ABU9X228</accession>
<comment type="similarity">
    <text evidence="1">Belongs to the universal stress protein A family.</text>
</comment>
<protein>
    <submittedName>
        <fullName evidence="3">Universal stress protein</fullName>
    </submittedName>
</protein>
<proteinExistence type="inferred from homology"/>
<sequence>MSHQGADKRILVGVDGSEASVEALRHAQHLATAVGAELDAVTCWEFPPIYEGFVEMEAGDFEKRARELLEESVAKAFGATVPENVVQHLLYGPPRQALIDASRKATMLVVGRRGHGGFPGLALGSVSSACVAHAECPVLVVHAPHHGADQLH</sequence>
<dbReference type="Gene3D" id="3.40.50.620">
    <property type="entry name" value="HUPs"/>
    <property type="match status" value="1"/>
</dbReference>
<gene>
    <name evidence="3" type="ORF">ABCQ75_13250</name>
</gene>
<dbReference type="SUPFAM" id="SSF52402">
    <property type="entry name" value="Adenine nucleotide alpha hydrolases-like"/>
    <property type="match status" value="1"/>
</dbReference>
<keyword evidence="4" id="KW-1185">Reference proteome</keyword>
<comment type="caution">
    <text evidence="3">The sequence shown here is derived from an EMBL/GenBank/DDBJ whole genome shotgun (WGS) entry which is preliminary data.</text>
</comment>
<dbReference type="InterPro" id="IPR006015">
    <property type="entry name" value="Universal_stress_UspA"/>
</dbReference>
<dbReference type="InterPro" id="IPR006016">
    <property type="entry name" value="UspA"/>
</dbReference>
<dbReference type="InterPro" id="IPR014729">
    <property type="entry name" value="Rossmann-like_a/b/a_fold"/>
</dbReference>
<dbReference type="RefSeq" id="WP_345885906.1">
    <property type="nucleotide sequence ID" value="NZ_JBDFRB010000013.1"/>
</dbReference>
<dbReference type="PANTHER" id="PTHR46553:SF3">
    <property type="entry name" value="ADENINE NUCLEOTIDE ALPHA HYDROLASES-LIKE SUPERFAMILY PROTEIN"/>
    <property type="match status" value="1"/>
</dbReference>
<dbReference type="PANTHER" id="PTHR46553">
    <property type="entry name" value="ADENINE NUCLEOTIDE ALPHA HYDROLASES-LIKE SUPERFAMILY PROTEIN"/>
    <property type="match status" value="1"/>
</dbReference>
<dbReference type="Pfam" id="PF00582">
    <property type="entry name" value="Usp"/>
    <property type="match status" value="1"/>
</dbReference>
<evidence type="ECO:0000256" key="1">
    <source>
        <dbReference type="ARBA" id="ARBA00008791"/>
    </source>
</evidence>
<organism evidence="3 4">
    <name type="scientific">Sinomonas halotolerans</name>
    <dbReference type="NCBI Taxonomy" id="1644133"/>
    <lineage>
        <taxon>Bacteria</taxon>
        <taxon>Bacillati</taxon>
        <taxon>Actinomycetota</taxon>
        <taxon>Actinomycetes</taxon>
        <taxon>Micrococcales</taxon>
        <taxon>Micrococcaceae</taxon>
        <taxon>Sinomonas</taxon>
    </lineage>
</organism>
<dbReference type="CDD" id="cd00293">
    <property type="entry name" value="USP-like"/>
    <property type="match status" value="1"/>
</dbReference>
<dbReference type="PRINTS" id="PR01438">
    <property type="entry name" value="UNVRSLSTRESS"/>
</dbReference>
<feature type="domain" description="UspA" evidence="2">
    <location>
        <begin position="8"/>
        <end position="142"/>
    </location>
</feature>
<evidence type="ECO:0000313" key="4">
    <source>
        <dbReference type="Proteomes" id="UP001422074"/>
    </source>
</evidence>
<dbReference type="EMBL" id="JBDFRB010000013">
    <property type="protein sequence ID" value="MEN2745495.1"/>
    <property type="molecule type" value="Genomic_DNA"/>
</dbReference>
<name>A0ABU9X228_9MICC</name>
<evidence type="ECO:0000259" key="2">
    <source>
        <dbReference type="Pfam" id="PF00582"/>
    </source>
</evidence>
<evidence type="ECO:0000313" key="3">
    <source>
        <dbReference type="EMBL" id="MEN2745495.1"/>
    </source>
</evidence>